<feature type="region of interest" description="Disordered" evidence="1">
    <location>
        <begin position="104"/>
        <end position="128"/>
    </location>
</feature>
<organism evidence="2 3">
    <name type="scientific">Moraxella nasicaprae</name>
    <dbReference type="NCBI Taxonomy" id="2904122"/>
    <lineage>
        <taxon>Bacteria</taxon>
        <taxon>Pseudomonadati</taxon>
        <taxon>Pseudomonadota</taxon>
        <taxon>Gammaproteobacteria</taxon>
        <taxon>Moraxellales</taxon>
        <taxon>Moraxellaceae</taxon>
        <taxon>Moraxella</taxon>
    </lineage>
</organism>
<evidence type="ECO:0000256" key="1">
    <source>
        <dbReference type="SAM" id="MobiDB-lite"/>
    </source>
</evidence>
<sequence>MALPFLIGGAVLVGGALLAAASSSGGNYDDDDDGEDLEEARREKARSEILTSLSEYLEKEGNQLMSILAEQGIVQPMVCKPYVATIKKPDALLVRIFSRANNGKGVNSQNQSRVPMPRRRNHEPRFNDWNSSILDHGLNYGGNRPRRRNHEPRFNDWNSSILDHGLNYGGNRPRRRNHEPGFNYWSSSILDHGLIYGGNRPRRRNYVVDDRIKKGLLSDFIERSMTPNESGSMSALGHVFATSKKWAYFAPKKGADNQRFIFQRVTANFYSLYDCVLTPTDEFCQDMRLLSRINTTLRKISQETHQTKPV</sequence>
<accession>A0ABY6F3L3</accession>
<proteinExistence type="predicted"/>
<evidence type="ECO:0000313" key="2">
    <source>
        <dbReference type="EMBL" id="UXZ04665.1"/>
    </source>
</evidence>
<dbReference type="EMBL" id="CP089977">
    <property type="protein sequence ID" value="UXZ04665.1"/>
    <property type="molecule type" value="Genomic_DNA"/>
</dbReference>
<evidence type="ECO:0000313" key="3">
    <source>
        <dbReference type="Proteomes" id="UP001063782"/>
    </source>
</evidence>
<reference evidence="2" key="1">
    <citation type="submission" date="2021-12" db="EMBL/GenBank/DDBJ databases">
        <title>taxonomy of Moraxella sp. ZY201224.</title>
        <authorList>
            <person name="Li F."/>
        </authorList>
    </citation>
    <scope>NUCLEOTIDE SEQUENCE</scope>
    <source>
        <strain evidence="2">ZY201224</strain>
    </source>
</reference>
<feature type="region of interest" description="Disordered" evidence="1">
    <location>
        <begin position="23"/>
        <end position="43"/>
    </location>
</feature>
<dbReference type="RefSeq" id="WP_263076154.1">
    <property type="nucleotide sequence ID" value="NZ_CP089977.1"/>
</dbReference>
<keyword evidence="3" id="KW-1185">Reference proteome</keyword>
<name>A0ABY6F3L3_9GAMM</name>
<protein>
    <submittedName>
        <fullName evidence="2">Uncharacterized protein</fullName>
    </submittedName>
</protein>
<feature type="compositionally biased region" description="Polar residues" evidence="1">
    <location>
        <begin position="104"/>
        <end position="113"/>
    </location>
</feature>
<gene>
    <name evidence="2" type="ORF">LU297_08865</name>
</gene>
<dbReference type="Proteomes" id="UP001063782">
    <property type="component" value="Chromosome"/>
</dbReference>
<feature type="compositionally biased region" description="Acidic residues" evidence="1">
    <location>
        <begin position="28"/>
        <end position="38"/>
    </location>
</feature>